<keyword evidence="5 7" id="KW-1133">Transmembrane helix</keyword>
<comment type="caution">
    <text evidence="9">The sequence shown here is derived from an EMBL/GenBank/DDBJ whole genome shotgun (WGS) entry which is preliminary data.</text>
</comment>
<dbReference type="PANTHER" id="PTHR33932">
    <property type="entry name" value="NA(+)/H(+) ANTIPORTER SUBUNIT B"/>
    <property type="match status" value="1"/>
</dbReference>
<evidence type="ECO:0000256" key="3">
    <source>
        <dbReference type="ARBA" id="ARBA00022475"/>
    </source>
</evidence>
<dbReference type="InterPro" id="IPR050622">
    <property type="entry name" value="CPA3_antiporter_subunitB"/>
</dbReference>
<dbReference type="GO" id="GO:0005886">
    <property type="term" value="C:plasma membrane"/>
    <property type="evidence" value="ECO:0007669"/>
    <property type="project" value="UniProtKB-SubCell"/>
</dbReference>
<comment type="subcellular location">
    <subcellularLocation>
        <location evidence="1">Cell membrane</location>
        <topology evidence="1">Multi-pass membrane protein</topology>
    </subcellularLocation>
</comment>
<comment type="similarity">
    <text evidence="2">Belongs to the CPA3 antiporters (TC 2.A.63) subunit B family.</text>
</comment>
<dbReference type="PANTHER" id="PTHR33932:SF4">
    <property type="entry name" value="NA(+)_H(+) ANTIPORTER SUBUNIT B"/>
    <property type="match status" value="1"/>
</dbReference>
<feature type="domain" description="Na+/H+ antiporter MnhB subunit-related protein" evidence="8">
    <location>
        <begin position="50"/>
        <end position="138"/>
    </location>
</feature>
<feature type="transmembrane region" description="Helical" evidence="7">
    <location>
        <begin position="51"/>
        <end position="70"/>
    </location>
</feature>
<accession>A0A4R1PVP4</accession>
<dbReference type="InterPro" id="IPR007182">
    <property type="entry name" value="MnhB"/>
</dbReference>
<keyword evidence="3" id="KW-1003">Cell membrane</keyword>
<evidence type="ECO:0000256" key="5">
    <source>
        <dbReference type="ARBA" id="ARBA00022989"/>
    </source>
</evidence>
<organism evidence="9 10">
    <name type="scientific">Azotobacter chroococcum</name>
    <dbReference type="NCBI Taxonomy" id="353"/>
    <lineage>
        <taxon>Bacteria</taxon>
        <taxon>Pseudomonadati</taxon>
        <taxon>Pseudomonadota</taxon>
        <taxon>Gammaproteobacteria</taxon>
        <taxon>Pseudomonadales</taxon>
        <taxon>Pseudomonadaceae</taxon>
        <taxon>Azotobacter</taxon>
    </lineage>
</organism>
<dbReference type="AlphaFoldDB" id="A0A4R1PVP4"/>
<protein>
    <submittedName>
        <fullName evidence="9">MnhB subunit of Na+/H+ antiporter-like protein</fullName>
    </submittedName>
</protein>
<dbReference type="Pfam" id="PF04039">
    <property type="entry name" value="MnhB"/>
    <property type="match status" value="1"/>
</dbReference>
<evidence type="ECO:0000256" key="1">
    <source>
        <dbReference type="ARBA" id="ARBA00004651"/>
    </source>
</evidence>
<evidence type="ECO:0000259" key="8">
    <source>
        <dbReference type="Pfam" id="PF04039"/>
    </source>
</evidence>
<evidence type="ECO:0000256" key="6">
    <source>
        <dbReference type="ARBA" id="ARBA00023136"/>
    </source>
</evidence>
<reference evidence="9 10" key="1">
    <citation type="submission" date="2019-03" db="EMBL/GenBank/DDBJ databases">
        <title>Genomic Encyclopedia of Type Strains, Phase IV (KMG-IV): sequencing the most valuable type-strain genomes for metagenomic binning, comparative biology and taxonomic classification.</title>
        <authorList>
            <person name="Goeker M."/>
        </authorList>
    </citation>
    <scope>NUCLEOTIDE SEQUENCE [LARGE SCALE GENOMIC DNA]</scope>
    <source>
        <strain evidence="9 10">DSM 2286</strain>
    </source>
</reference>
<gene>
    <name evidence="9" type="ORF">EV691_101371</name>
</gene>
<evidence type="ECO:0000313" key="9">
    <source>
        <dbReference type="EMBL" id="TCL34929.1"/>
    </source>
</evidence>
<keyword evidence="6 7" id="KW-0472">Membrane</keyword>
<evidence type="ECO:0000313" key="10">
    <source>
        <dbReference type="Proteomes" id="UP000295169"/>
    </source>
</evidence>
<feature type="transmembrane region" description="Helical" evidence="7">
    <location>
        <begin position="115"/>
        <end position="134"/>
    </location>
</feature>
<dbReference type="Proteomes" id="UP000295169">
    <property type="component" value="Unassembled WGS sequence"/>
</dbReference>
<keyword evidence="4 7" id="KW-0812">Transmembrane</keyword>
<feature type="transmembrane region" description="Helical" evidence="7">
    <location>
        <begin position="82"/>
        <end position="103"/>
    </location>
</feature>
<proteinExistence type="inferred from homology"/>
<evidence type="ECO:0000256" key="2">
    <source>
        <dbReference type="ARBA" id="ARBA00009425"/>
    </source>
</evidence>
<sequence>MLGKAAWNTERQPFIAHPGADVFCSSAVPPLASGQRPVAVAWPQPAGWRGFIAALVAASNLMLLSLTFGSRGVRRLLPVSPARLIGCGLACATGAGLLGLLAGEAFLDGLWMFPGGLPLGSPLLFDLGVFLTVLGSAMHMQEKLTGVPD</sequence>
<dbReference type="EMBL" id="SMMU01000001">
    <property type="protein sequence ID" value="TCL34929.1"/>
    <property type="molecule type" value="Genomic_DNA"/>
</dbReference>
<evidence type="ECO:0000256" key="7">
    <source>
        <dbReference type="SAM" id="Phobius"/>
    </source>
</evidence>
<evidence type="ECO:0000256" key="4">
    <source>
        <dbReference type="ARBA" id="ARBA00022692"/>
    </source>
</evidence>
<name>A0A4R1PVP4_9GAMM</name>